<keyword evidence="2" id="KW-1185">Reference proteome</keyword>
<dbReference type="EMBL" id="JABSTQ010009189">
    <property type="protein sequence ID" value="KAG0431849.1"/>
    <property type="molecule type" value="Genomic_DNA"/>
</dbReference>
<accession>A0AC60QCY0</accession>
<comment type="caution">
    <text evidence="1">The sequence shown here is derived from an EMBL/GenBank/DDBJ whole genome shotgun (WGS) entry which is preliminary data.</text>
</comment>
<sequence length="214" mass="24099">MKTCFVGGWSCGDDLISDDSWQTNKQVPSQRMDIPIQAFHAVGGDQVRGVIYGIDPNEDPEQLLPNLASTTHWILAARPMGKNSKTALVTFEGNRIPRRVWYHNIVRRVFPYRPKAVADIRPNYFTLDDIRDIIRQEIKEILWTELPNMINPIVHEVVHALLQRQTTSLATTNINPQGNPNQHGGTAKPKTGIRGPLHVTLVWYSGTAMDSLAK</sequence>
<evidence type="ECO:0000313" key="2">
    <source>
        <dbReference type="Proteomes" id="UP000805193"/>
    </source>
</evidence>
<evidence type="ECO:0000313" key="1">
    <source>
        <dbReference type="EMBL" id="KAG0431849.1"/>
    </source>
</evidence>
<reference evidence="1 2" key="1">
    <citation type="journal article" date="2020" name="Cell">
        <title>Large-Scale Comparative Analyses of Tick Genomes Elucidate Their Genetic Diversity and Vector Capacities.</title>
        <authorList>
            <consortium name="Tick Genome and Microbiome Consortium (TIGMIC)"/>
            <person name="Jia N."/>
            <person name="Wang J."/>
            <person name="Shi W."/>
            <person name="Du L."/>
            <person name="Sun Y."/>
            <person name="Zhan W."/>
            <person name="Jiang J.F."/>
            <person name="Wang Q."/>
            <person name="Zhang B."/>
            <person name="Ji P."/>
            <person name="Bell-Sakyi L."/>
            <person name="Cui X.M."/>
            <person name="Yuan T.T."/>
            <person name="Jiang B.G."/>
            <person name="Yang W.F."/>
            <person name="Lam T.T."/>
            <person name="Chang Q.C."/>
            <person name="Ding S.J."/>
            <person name="Wang X.J."/>
            <person name="Zhu J.G."/>
            <person name="Ruan X.D."/>
            <person name="Zhao L."/>
            <person name="Wei J.T."/>
            <person name="Ye R.Z."/>
            <person name="Que T.C."/>
            <person name="Du C.H."/>
            <person name="Zhou Y.H."/>
            <person name="Cheng J.X."/>
            <person name="Dai P.F."/>
            <person name="Guo W.B."/>
            <person name="Han X.H."/>
            <person name="Huang E.J."/>
            <person name="Li L.F."/>
            <person name="Wei W."/>
            <person name="Gao Y.C."/>
            <person name="Liu J.Z."/>
            <person name="Shao H.Z."/>
            <person name="Wang X."/>
            <person name="Wang C.C."/>
            <person name="Yang T.C."/>
            <person name="Huo Q.B."/>
            <person name="Li W."/>
            <person name="Chen H.Y."/>
            <person name="Chen S.E."/>
            <person name="Zhou L.G."/>
            <person name="Ni X.B."/>
            <person name="Tian J.H."/>
            <person name="Sheng Y."/>
            <person name="Liu T."/>
            <person name="Pan Y.S."/>
            <person name="Xia L.Y."/>
            <person name="Li J."/>
            <person name="Zhao F."/>
            <person name="Cao W.C."/>
        </authorList>
    </citation>
    <scope>NUCLEOTIDE SEQUENCE [LARGE SCALE GENOMIC DNA]</scope>
    <source>
        <strain evidence="1">Iper-2018</strain>
    </source>
</reference>
<dbReference type="Proteomes" id="UP000805193">
    <property type="component" value="Unassembled WGS sequence"/>
</dbReference>
<protein>
    <submittedName>
        <fullName evidence="1">Uncharacterized protein</fullName>
    </submittedName>
</protein>
<proteinExistence type="predicted"/>
<organism evidence="1 2">
    <name type="scientific">Ixodes persulcatus</name>
    <name type="common">Taiga tick</name>
    <dbReference type="NCBI Taxonomy" id="34615"/>
    <lineage>
        <taxon>Eukaryota</taxon>
        <taxon>Metazoa</taxon>
        <taxon>Ecdysozoa</taxon>
        <taxon>Arthropoda</taxon>
        <taxon>Chelicerata</taxon>
        <taxon>Arachnida</taxon>
        <taxon>Acari</taxon>
        <taxon>Parasitiformes</taxon>
        <taxon>Ixodida</taxon>
        <taxon>Ixodoidea</taxon>
        <taxon>Ixodidae</taxon>
        <taxon>Ixodinae</taxon>
        <taxon>Ixodes</taxon>
    </lineage>
</organism>
<gene>
    <name evidence="1" type="ORF">HPB47_021379</name>
</gene>
<name>A0AC60QCY0_IXOPE</name>